<dbReference type="EMBL" id="KK101923">
    <property type="protein sequence ID" value="KIY99195.1"/>
    <property type="molecule type" value="Genomic_DNA"/>
</dbReference>
<dbReference type="PRINTS" id="PR00783">
    <property type="entry name" value="MINTRINSICP"/>
</dbReference>
<dbReference type="GO" id="GO:0015250">
    <property type="term" value="F:water channel activity"/>
    <property type="evidence" value="ECO:0007669"/>
    <property type="project" value="TreeGrafter"/>
</dbReference>
<evidence type="ECO:0000256" key="7">
    <source>
        <dbReference type="SAM" id="Phobius"/>
    </source>
</evidence>
<keyword evidence="6" id="KW-0813">Transport</keyword>
<evidence type="ECO:0000313" key="9">
    <source>
        <dbReference type="Proteomes" id="UP000054498"/>
    </source>
</evidence>
<sequence length="310" mass="32389">MVQTDTIFNNFAGVRSRTFFVSLLCEFLGVLIFSFLGSTVSGPMGPWVNGLALAVLIYTAANISGGHLNPAVTASTVFCGFYPILRQHLRRAGPARILGGICGSLLVAGLLPGASVGMGDSGPGCFEPAKGLTKSQLFGWEVVMTFTLISAVYACGIAKPGHGSFTPLVVGLTLTACAGTGAQWTGAALNPARVIGPAAVFGCSKSTWWIYVLAQIMAAALACTVFAVVSGFGPLFPVKSMAEFHLTRAQALHLLYTGQPPKSIRESKADDINDVIERIQAEHGRLITLAQKSASGKVPDSDVIQGRDAV</sequence>
<dbReference type="PANTHER" id="PTHR19139">
    <property type="entry name" value="AQUAPORIN TRANSPORTER"/>
    <property type="match status" value="1"/>
</dbReference>
<dbReference type="Gene3D" id="1.20.1080.10">
    <property type="entry name" value="Glycerol uptake facilitator protein"/>
    <property type="match status" value="1"/>
</dbReference>
<feature type="transmembrane region" description="Helical" evidence="7">
    <location>
        <begin position="19"/>
        <end position="37"/>
    </location>
</feature>
<dbReference type="GeneID" id="25741643"/>
<dbReference type="Pfam" id="PF00230">
    <property type="entry name" value="MIP"/>
    <property type="match status" value="1"/>
</dbReference>
<dbReference type="KEGG" id="mng:MNEG_8768"/>
<name>A0A0D2MYI4_9CHLO</name>
<evidence type="ECO:0000256" key="5">
    <source>
        <dbReference type="ARBA" id="ARBA00023136"/>
    </source>
</evidence>
<dbReference type="InterPro" id="IPR000425">
    <property type="entry name" value="MIP"/>
</dbReference>
<dbReference type="InterPro" id="IPR034294">
    <property type="entry name" value="Aquaporin_transptr"/>
</dbReference>
<comment type="similarity">
    <text evidence="2 6">Belongs to the MIP/aquaporin (TC 1.A.8) family.</text>
</comment>
<feature type="transmembrane region" description="Helical" evidence="7">
    <location>
        <begin position="67"/>
        <end position="85"/>
    </location>
</feature>
<gene>
    <name evidence="8" type="ORF">MNEG_8768</name>
</gene>
<comment type="subcellular location">
    <subcellularLocation>
        <location evidence="1">Membrane</location>
        <topology evidence="1">Multi-pass membrane protein</topology>
    </subcellularLocation>
</comment>
<evidence type="ECO:0000313" key="8">
    <source>
        <dbReference type="EMBL" id="KIY99195.1"/>
    </source>
</evidence>
<dbReference type="GO" id="GO:0005886">
    <property type="term" value="C:plasma membrane"/>
    <property type="evidence" value="ECO:0007669"/>
    <property type="project" value="TreeGrafter"/>
</dbReference>
<feature type="transmembrane region" description="Helical" evidence="7">
    <location>
        <begin position="208"/>
        <end position="232"/>
    </location>
</feature>
<feature type="transmembrane region" description="Helical" evidence="7">
    <location>
        <begin position="168"/>
        <end position="188"/>
    </location>
</feature>
<dbReference type="STRING" id="145388.A0A0D2MYI4"/>
<feature type="transmembrane region" description="Helical" evidence="7">
    <location>
        <begin position="137"/>
        <end position="156"/>
    </location>
</feature>
<evidence type="ECO:0000256" key="4">
    <source>
        <dbReference type="ARBA" id="ARBA00022989"/>
    </source>
</evidence>
<protein>
    <submittedName>
        <fullName evidence="8">Aquaporin TIP3-2</fullName>
    </submittedName>
</protein>
<feature type="transmembrane region" description="Helical" evidence="7">
    <location>
        <begin position="97"/>
        <end position="117"/>
    </location>
</feature>
<accession>A0A0D2MYI4</accession>
<evidence type="ECO:0000256" key="3">
    <source>
        <dbReference type="ARBA" id="ARBA00022692"/>
    </source>
</evidence>
<keyword evidence="4 7" id="KW-1133">Transmembrane helix</keyword>
<dbReference type="RefSeq" id="XP_013898215.1">
    <property type="nucleotide sequence ID" value="XM_014042761.1"/>
</dbReference>
<evidence type="ECO:0000256" key="1">
    <source>
        <dbReference type="ARBA" id="ARBA00004141"/>
    </source>
</evidence>
<keyword evidence="3 6" id="KW-0812">Transmembrane</keyword>
<dbReference type="SUPFAM" id="SSF81338">
    <property type="entry name" value="Aquaporin-like"/>
    <property type="match status" value="1"/>
</dbReference>
<dbReference type="InterPro" id="IPR023271">
    <property type="entry name" value="Aquaporin-like"/>
</dbReference>
<keyword evidence="9" id="KW-1185">Reference proteome</keyword>
<keyword evidence="5 7" id="KW-0472">Membrane</keyword>
<dbReference type="PANTHER" id="PTHR19139:SF199">
    <property type="entry name" value="MIP17260P"/>
    <property type="match status" value="1"/>
</dbReference>
<evidence type="ECO:0000256" key="6">
    <source>
        <dbReference type="RuleBase" id="RU000477"/>
    </source>
</evidence>
<organism evidence="8 9">
    <name type="scientific">Monoraphidium neglectum</name>
    <dbReference type="NCBI Taxonomy" id="145388"/>
    <lineage>
        <taxon>Eukaryota</taxon>
        <taxon>Viridiplantae</taxon>
        <taxon>Chlorophyta</taxon>
        <taxon>core chlorophytes</taxon>
        <taxon>Chlorophyceae</taxon>
        <taxon>CS clade</taxon>
        <taxon>Sphaeropleales</taxon>
        <taxon>Selenastraceae</taxon>
        <taxon>Monoraphidium</taxon>
    </lineage>
</organism>
<dbReference type="AlphaFoldDB" id="A0A0D2MYI4"/>
<dbReference type="Proteomes" id="UP000054498">
    <property type="component" value="Unassembled WGS sequence"/>
</dbReference>
<reference evidence="8 9" key="1">
    <citation type="journal article" date="2013" name="BMC Genomics">
        <title>Reconstruction of the lipid metabolism for the microalga Monoraphidium neglectum from its genome sequence reveals characteristics suitable for biofuel production.</title>
        <authorList>
            <person name="Bogen C."/>
            <person name="Al-Dilaimi A."/>
            <person name="Albersmeier A."/>
            <person name="Wichmann J."/>
            <person name="Grundmann M."/>
            <person name="Rupp O."/>
            <person name="Lauersen K.J."/>
            <person name="Blifernez-Klassen O."/>
            <person name="Kalinowski J."/>
            <person name="Goesmann A."/>
            <person name="Mussgnug J.H."/>
            <person name="Kruse O."/>
        </authorList>
    </citation>
    <scope>NUCLEOTIDE SEQUENCE [LARGE SCALE GENOMIC DNA]</scope>
    <source>
        <strain evidence="8 9">SAG 48.87</strain>
    </source>
</reference>
<evidence type="ECO:0000256" key="2">
    <source>
        <dbReference type="ARBA" id="ARBA00006175"/>
    </source>
</evidence>
<dbReference type="OrthoDB" id="3222at2759"/>
<proteinExistence type="inferred from homology"/>